<comment type="similarity">
    <text evidence="8">Belongs to the NhaC Na(+)/H(+) (TC 2.A.35) antiporter family.</text>
</comment>
<dbReference type="InterPro" id="IPR018461">
    <property type="entry name" value="Na/H_Antiport_NhaC-like_C"/>
</dbReference>
<evidence type="ECO:0000313" key="11">
    <source>
        <dbReference type="EMBL" id="MBN7774017.1"/>
    </source>
</evidence>
<dbReference type="NCBIfam" id="TIGR00931">
    <property type="entry name" value="antiport_nhaC"/>
    <property type="match status" value="1"/>
</dbReference>
<dbReference type="GO" id="GO:0015297">
    <property type="term" value="F:antiporter activity"/>
    <property type="evidence" value="ECO:0007669"/>
    <property type="project" value="UniProtKB-KW"/>
</dbReference>
<dbReference type="InterPro" id="IPR052180">
    <property type="entry name" value="NhaC_Na-H+_Antiporter"/>
</dbReference>
<keyword evidence="7 9" id="KW-0472">Membrane</keyword>
<sequence length="483" mass="51171">MLFTILILCYSLNILAMLFGDAFACGYGELHIPLIISACVASLVAIANGYKWSFLEQGIIASINRSMQAMLILLVVGLLIGSWIAAGVVPAMIYYGLMILSPGVFLAAACIMCCIVSLATGSSWTTAGTVGIALVGVGQGLGVDLAMTAGAIVSGAYFGDKMSPLSDTTNLAPAVAGSTLFNHVRHMVYTVTPSLLIALILYAILGMGQSKSSNVNMSTVQTIMDGMTDNFNISPLLLIPPVVVIIIVALKLPAIPGLLGGVLLGCIMGSLMQGVALADWFGIVHYGYVSETGIESIDTLLSRGGMDSFLWTVNLIICAMCFGGVMDASGMLATLAEALLKVVKGTGSLVTVTIFSCIFMNIIAADQYLSIILPGRMYKEAFEDRHLDNRNLSRCLEDAGTLTSCLVPWNTCGATMTTLLGVAPWGHGGGYGRYAFLNLINPVVSIIYGFTGFTMMKMTDEQYAKVMEEREATRLEALKVLEA</sequence>
<feature type="transmembrane region" description="Helical" evidence="9">
    <location>
        <begin position="99"/>
        <end position="120"/>
    </location>
</feature>
<evidence type="ECO:0000256" key="8">
    <source>
        <dbReference type="ARBA" id="ARBA00038435"/>
    </source>
</evidence>
<feature type="transmembrane region" description="Helical" evidence="9">
    <location>
        <begin position="346"/>
        <end position="369"/>
    </location>
</feature>
<evidence type="ECO:0000313" key="12">
    <source>
        <dbReference type="Proteomes" id="UP000664545"/>
    </source>
</evidence>
<evidence type="ECO:0000256" key="1">
    <source>
        <dbReference type="ARBA" id="ARBA00004651"/>
    </source>
</evidence>
<evidence type="ECO:0000256" key="6">
    <source>
        <dbReference type="ARBA" id="ARBA00022989"/>
    </source>
</evidence>
<dbReference type="Proteomes" id="UP000664545">
    <property type="component" value="Unassembled WGS sequence"/>
</dbReference>
<feature type="transmembrane region" description="Helical" evidence="9">
    <location>
        <begin position="132"/>
        <end position="158"/>
    </location>
</feature>
<evidence type="ECO:0000256" key="5">
    <source>
        <dbReference type="ARBA" id="ARBA00022692"/>
    </source>
</evidence>
<evidence type="ECO:0000256" key="3">
    <source>
        <dbReference type="ARBA" id="ARBA00022449"/>
    </source>
</evidence>
<accession>A0A939DA48</accession>
<feature type="transmembrane region" description="Helical" evidence="9">
    <location>
        <begin position="187"/>
        <end position="208"/>
    </location>
</feature>
<keyword evidence="2" id="KW-0813">Transport</keyword>
<evidence type="ECO:0000256" key="9">
    <source>
        <dbReference type="SAM" id="Phobius"/>
    </source>
</evidence>
<comment type="caution">
    <text evidence="11">The sequence shown here is derived from an EMBL/GenBank/DDBJ whole genome shotgun (WGS) entry which is preliminary data.</text>
</comment>
<comment type="subcellular location">
    <subcellularLocation>
        <location evidence="1">Cell membrane</location>
        <topology evidence="1">Multi-pass membrane protein</topology>
    </subcellularLocation>
</comment>
<feature type="transmembrane region" description="Helical" evidence="9">
    <location>
        <begin position="30"/>
        <end position="50"/>
    </location>
</feature>
<evidence type="ECO:0000256" key="2">
    <source>
        <dbReference type="ARBA" id="ARBA00022448"/>
    </source>
</evidence>
<feature type="transmembrane region" description="Helical" evidence="9">
    <location>
        <begin position="262"/>
        <end position="288"/>
    </location>
</feature>
<feature type="transmembrane region" description="Helical" evidence="9">
    <location>
        <begin position="71"/>
        <end position="93"/>
    </location>
</feature>
<evidence type="ECO:0000256" key="7">
    <source>
        <dbReference type="ARBA" id="ARBA00023136"/>
    </source>
</evidence>
<keyword evidence="5 9" id="KW-0812">Transmembrane</keyword>
<feature type="domain" description="Na+/H+ antiporter NhaC-like C-terminal" evidence="10">
    <location>
        <begin position="155"/>
        <end position="453"/>
    </location>
</feature>
<name>A0A939DA48_CLOAM</name>
<reference evidence="11" key="1">
    <citation type="submission" date="2021-02" db="EMBL/GenBank/DDBJ databases">
        <title>Abyssanaerobacter marinus gen.nov., sp., nov, anaerobic bacterium isolated from the Onnuri vent field of Indian Ocean and suggestion of Mogibacteriaceae fam. nov., and proposal of reclassification of ambiguous this family's genus member.</title>
        <authorList>
            <person name="Kim Y.J."/>
            <person name="Yang J.-A."/>
        </authorList>
    </citation>
    <scope>NUCLEOTIDE SEQUENCE</scope>
    <source>
        <strain evidence="11">DSM 2634</strain>
    </source>
</reference>
<keyword evidence="6 9" id="KW-1133">Transmembrane helix</keyword>
<feature type="transmembrane region" description="Helical" evidence="9">
    <location>
        <begin position="309"/>
        <end position="326"/>
    </location>
</feature>
<protein>
    <submittedName>
        <fullName evidence="11">Na+/H+ antiporter NhaC</fullName>
    </submittedName>
</protein>
<keyword evidence="3" id="KW-0050">Antiport</keyword>
<organism evidence="11 12">
    <name type="scientific">Clostridium aminobutyricum</name>
    <dbReference type="NCBI Taxonomy" id="33953"/>
    <lineage>
        <taxon>Bacteria</taxon>
        <taxon>Bacillati</taxon>
        <taxon>Bacillota</taxon>
        <taxon>Clostridia</taxon>
        <taxon>Eubacteriales</taxon>
        <taxon>Clostridiaceae</taxon>
        <taxon>Clostridium</taxon>
    </lineage>
</organism>
<feature type="transmembrane region" description="Helical" evidence="9">
    <location>
        <begin position="229"/>
        <end position="250"/>
    </location>
</feature>
<dbReference type="PANTHER" id="PTHR33451:SF3">
    <property type="entry name" value="MALATE-2H(+)_NA(+)-LACTATE ANTIPORTER"/>
    <property type="match status" value="1"/>
</dbReference>
<evidence type="ECO:0000256" key="4">
    <source>
        <dbReference type="ARBA" id="ARBA00022475"/>
    </source>
</evidence>
<dbReference type="EMBL" id="JAFJZZ010000005">
    <property type="protein sequence ID" value="MBN7774017.1"/>
    <property type="molecule type" value="Genomic_DNA"/>
</dbReference>
<dbReference type="Pfam" id="PF03553">
    <property type="entry name" value="Na_H_antiporter"/>
    <property type="match status" value="1"/>
</dbReference>
<evidence type="ECO:0000259" key="10">
    <source>
        <dbReference type="Pfam" id="PF03553"/>
    </source>
</evidence>
<keyword evidence="4" id="KW-1003">Cell membrane</keyword>
<dbReference type="InterPro" id="IPR004770">
    <property type="entry name" value="Na/H_antiport_NhaC"/>
</dbReference>
<keyword evidence="12" id="KW-1185">Reference proteome</keyword>
<gene>
    <name evidence="11" type="primary">nhaC</name>
    <name evidence="11" type="ORF">JYB65_11640</name>
</gene>
<dbReference type="GO" id="GO:0005886">
    <property type="term" value="C:plasma membrane"/>
    <property type="evidence" value="ECO:0007669"/>
    <property type="project" value="UniProtKB-SubCell"/>
</dbReference>
<proteinExistence type="inferred from homology"/>
<dbReference type="AlphaFoldDB" id="A0A939DA48"/>
<dbReference type="PANTHER" id="PTHR33451">
    <property type="entry name" value="MALATE-2H(+)/NA(+)-LACTATE ANTIPORTER"/>
    <property type="match status" value="1"/>
</dbReference>